<dbReference type="EC" id="4.2.1.96" evidence="3"/>
<dbReference type="RefSeq" id="WP_135587441.1">
    <property type="nucleotide sequence ID" value="NZ_RQEP01000012.1"/>
</dbReference>
<comment type="catalytic activity">
    <reaction evidence="1">
        <text>(4aS,6R)-4a-hydroxy-L-erythro-5,6,7,8-tetrahydrobiopterin = (6R)-L-erythro-6,7-dihydrobiopterin + H2O</text>
        <dbReference type="Rhea" id="RHEA:11920"/>
        <dbReference type="ChEBI" id="CHEBI:15377"/>
        <dbReference type="ChEBI" id="CHEBI:15642"/>
        <dbReference type="ChEBI" id="CHEBI:43120"/>
        <dbReference type="EC" id="4.2.1.96"/>
    </reaction>
</comment>
<dbReference type="AlphaFoldDB" id="A0A4R9FXT7"/>
<evidence type="ECO:0000313" key="6">
    <source>
        <dbReference type="Proteomes" id="UP000297453"/>
    </source>
</evidence>
<gene>
    <name evidence="5" type="ORF">EHO59_09855</name>
</gene>
<sequence length="102" mass="11759">MGSAPRLLSVEELRKELPQFWVIVNNMNEPKIQRIYNLKKYADCVSLVSDLGKLADEMDHHPEILLTYGSVKVEIFTHSLNGISNFDLEYAKSADRLFELNF</sequence>
<dbReference type="InterPro" id="IPR036428">
    <property type="entry name" value="PCD_sf"/>
</dbReference>
<dbReference type="CDD" id="cd00488">
    <property type="entry name" value="PCD_DCoH"/>
    <property type="match status" value="1"/>
</dbReference>
<evidence type="ECO:0000256" key="3">
    <source>
        <dbReference type="ARBA" id="ARBA00013252"/>
    </source>
</evidence>
<evidence type="ECO:0000256" key="4">
    <source>
        <dbReference type="ARBA" id="ARBA00023239"/>
    </source>
</evidence>
<dbReference type="GO" id="GO:0006729">
    <property type="term" value="P:tetrahydrobiopterin biosynthetic process"/>
    <property type="evidence" value="ECO:0007669"/>
    <property type="project" value="InterPro"/>
</dbReference>
<evidence type="ECO:0000313" key="5">
    <source>
        <dbReference type="EMBL" id="TGK03828.1"/>
    </source>
</evidence>
<proteinExistence type="inferred from homology"/>
<dbReference type="PANTHER" id="PTHR12599">
    <property type="entry name" value="PTERIN-4-ALPHA-CARBINOLAMINE DEHYDRATASE"/>
    <property type="match status" value="1"/>
</dbReference>
<dbReference type="GO" id="GO:0008124">
    <property type="term" value="F:4-alpha-hydroxytetrahydrobiopterin dehydratase activity"/>
    <property type="evidence" value="ECO:0007669"/>
    <property type="project" value="UniProtKB-EC"/>
</dbReference>
<dbReference type="Pfam" id="PF01329">
    <property type="entry name" value="Pterin_4a"/>
    <property type="match status" value="1"/>
</dbReference>
<accession>A0A4R9FXT7</accession>
<protein>
    <recommendedName>
        <fullName evidence="3">4a-hydroxytetrahydrobiopterin dehydratase</fullName>
        <ecNumber evidence="3">4.2.1.96</ecNumber>
    </recommendedName>
</protein>
<comment type="similarity">
    <text evidence="2">Belongs to the pterin-4-alpha-carbinolamine dehydratase family.</text>
</comment>
<keyword evidence="6" id="KW-1185">Reference proteome</keyword>
<dbReference type="SUPFAM" id="SSF55248">
    <property type="entry name" value="PCD-like"/>
    <property type="match status" value="1"/>
</dbReference>
<dbReference type="Proteomes" id="UP000297453">
    <property type="component" value="Unassembled WGS sequence"/>
</dbReference>
<dbReference type="OrthoDB" id="9800108at2"/>
<comment type="caution">
    <text evidence="5">The sequence shown here is derived from an EMBL/GenBank/DDBJ whole genome shotgun (WGS) entry which is preliminary data.</text>
</comment>
<dbReference type="Gene3D" id="3.30.1360.20">
    <property type="entry name" value="Transcriptional coactivator/pterin dehydratase"/>
    <property type="match status" value="1"/>
</dbReference>
<evidence type="ECO:0000256" key="1">
    <source>
        <dbReference type="ARBA" id="ARBA00001554"/>
    </source>
</evidence>
<dbReference type="EMBL" id="RQEP01000012">
    <property type="protein sequence ID" value="TGK03828.1"/>
    <property type="molecule type" value="Genomic_DNA"/>
</dbReference>
<keyword evidence="4" id="KW-0456">Lyase</keyword>
<dbReference type="InterPro" id="IPR001533">
    <property type="entry name" value="Pterin_deHydtase"/>
</dbReference>
<organism evidence="5 6">
    <name type="scientific">Leptospira semungkisensis</name>
    <dbReference type="NCBI Taxonomy" id="2484985"/>
    <lineage>
        <taxon>Bacteria</taxon>
        <taxon>Pseudomonadati</taxon>
        <taxon>Spirochaetota</taxon>
        <taxon>Spirochaetia</taxon>
        <taxon>Leptospirales</taxon>
        <taxon>Leptospiraceae</taxon>
        <taxon>Leptospira</taxon>
    </lineage>
</organism>
<evidence type="ECO:0000256" key="2">
    <source>
        <dbReference type="ARBA" id="ARBA00006472"/>
    </source>
</evidence>
<name>A0A4R9FXT7_9LEPT</name>
<reference evidence="5" key="1">
    <citation type="journal article" date="2019" name="PLoS Negl. Trop. Dis.">
        <title>Revisiting the worldwide diversity of Leptospira species in the environment.</title>
        <authorList>
            <person name="Vincent A.T."/>
            <person name="Schiettekatte O."/>
            <person name="Bourhy P."/>
            <person name="Veyrier F.J."/>
            <person name="Picardeau M."/>
        </authorList>
    </citation>
    <scope>NUCLEOTIDE SEQUENCE [LARGE SCALE GENOMIC DNA]</scope>
    <source>
        <strain evidence="5">SSS9</strain>
    </source>
</reference>
<dbReference type="PANTHER" id="PTHR12599:SF0">
    <property type="entry name" value="PTERIN-4-ALPHA-CARBINOLAMINE DEHYDRATASE"/>
    <property type="match status" value="1"/>
</dbReference>